<evidence type="ECO:0000313" key="3">
    <source>
        <dbReference type="EMBL" id="NBI07877.1"/>
    </source>
</evidence>
<evidence type="ECO:0000313" key="4">
    <source>
        <dbReference type="Proteomes" id="UP000467132"/>
    </source>
</evidence>
<dbReference type="PIRSF" id="PIRSF003092">
    <property type="entry name" value="MinD"/>
    <property type="match status" value="1"/>
</dbReference>
<dbReference type="SUPFAM" id="SSF52540">
    <property type="entry name" value="P-loop containing nucleoside triphosphate hydrolases"/>
    <property type="match status" value="1"/>
</dbReference>
<dbReference type="Gene3D" id="3.40.50.300">
    <property type="entry name" value="P-loop containing nucleotide triphosphate hydrolases"/>
    <property type="match status" value="1"/>
</dbReference>
<gene>
    <name evidence="3" type="ORF">D3Z33_13535</name>
</gene>
<evidence type="ECO:0000256" key="1">
    <source>
        <dbReference type="ARBA" id="ARBA00022741"/>
    </source>
</evidence>
<dbReference type="CDD" id="cd02038">
    <property type="entry name" value="FlhG-like"/>
    <property type="match status" value="1"/>
</dbReference>
<keyword evidence="1" id="KW-0547">Nucleotide-binding</keyword>
<accession>A0A845QY29</accession>
<dbReference type="InterPro" id="IPR033756">
    <property type="entry name" value="YlxH/NBP35"/>
</dbReference>
<reference evidence="3 4" key="1">
    <citation type="submission" date="2018-08" db="EMBL/GenBank/DDBJ databases">
        <title>Murine metabolic-syndrome-specific gut microbial biobank.</title>
        <authorList>
            <person name="Liu C."/>
        </authorList>
    </citation>
    <scope>NUCLEOTIDE SEQUENCE [LARGE SCALE GENOMIC DNA]</scope>
    <source>
        <strain evidence="3 4">583</strain>
    </source>
</reference>
<dbReference type="InterPro" id="IPR027417">
    <property type="entry name" value="P-loop_NTPase"/>
</dbReference>
<comment type="caution">
    <text evidence="3">The sequence shown here is derived from an EMBL/GenBank/DDBJ whole genome shotgun (WGS) entry which is preliminary data.</text>
</comment>
<dbReference type="InterPro" id="IPR025501">
    <property type="entry name" value="MinD_FleN"/>
</dbReference>
<protein>
    <submittedName>
        <fullName evidence="3">MinD/ParA family protein</fullName>
    </submittedName>
</protein>
<dbReference type="PANTHER" id="PTHR43384">
    <property type="entry name" value="SEPTUM SITE-DETERMINING PROTEIN MIND HOMOLOG, CHLOROPLASTIC-RELATED"/>
    <property type="match status" value="1"/>
</dbReference>
<dbReference type="AlphaFoldDB" id="A0A845QY29"/>
<dbReference type="Pfam" id="PF10609">
    <property type="entry name" value="ParA"/>
    <property type="match status" value="1"/>
</dbReference>
<organism evidence="3 4">
    <name type="scientific">Senegalia massiliensis</name>
    <dbReference type="NCBI Taxonomy" id="1720316"/>
    <lineage>
        <taxon>Bacteria</taxon>
        <taxon>Bacillati</taxon>
        <taxon>Bacillota</taxon>
        <taxon>Clostridia</taxon>
        <taxon>Eubacteriales</taxon>
        <taxon>Clostridiaceae</taxon>
        <taxon>Senegalia</taxon>
    </lineage>
</organism>
<keyword evidence="2" id="KW-0067">ATP-binding</keyword>
<dbReference type="GO" id="GO:0005524">
    <property type="term" value="F:ATP binding"/>
    <property type="evidence" value="ECO:0007669"/>
    <property type="project" value="UniProtKB-KW"/>
</dbReference>
<dbReference type="GO" id="GO:0005829">
    <property type="term" value="C:cytosol"/>
    <property type="evidence" value="ECO:0007669"/>
    <property type="project" value="TreeGrafter"/>
</dbReference>
<dbReference type="InterPro" id="IPR050625">
    <property type="entry name" value="ParA/MinD_ATPase"/>
</dbReference>
<dbReference type="InterPro" id="IPR033875">
    <property type="entry name" value="FlhG"/>
</dbReference>
<dbReference type="GO" id="GO:0016887">
    <property type="term" value="F:ATP hydrolysis activity"/>
    <property type="evidence" value="ECO:0007669"/>
    <property type="project" value="TreeGrafter"/>
</dbReference>
<dbReference type="Proteomes" id="UP000467132">
    <property type="component" value="Unassembled WGS sequence"/>
</dbReference>
<keyword evidence="4" id="KW-1185">Reference proteome</keyword>
<dbReference type="EMBL" id="QXXA01000016">
    <property type="protein sequence ID" value="NBI07877.1"/>
    <property type="molecule type" value="Genomic_DNA"/>
</dbReference>
<dbReference type="GO" id="GO:0051782">
    <property type="term" value="P:negative regulation of cell division"/>
    <property type="evidence" value="ECO:0007669"/>
    <property type="project" value="TreeGrafter"/>
</dbReference>
<sequence length="291" mass="32651">MNDQAEMLRKLIINKNKKEDLNTKILTVTSGKGGVGKTNFTINLALSLSKLGKKVVILDADIGFANVDILLGLVPKYTLLDLLYKDKEIIDLLVEGPYGLKVIAGGTGLNDIMYLSDQETNKLIDKFLKLEEIADFIIIDTGAGISEMSLNFIRSSDEIILITTPEPTSITDGYSMLKVINNYVDIDKIHILINRVIKQEEYIQSFNKLSNVSRKFLNLELNNLGVLYESKLLVDSVRNQNPFVIAYPKSDISKKVNIIASNLINYDSYNQSDGIKKFINKVKIFFNRGGY</sequence>
<proteinExistence type="predicted"/>
<dbReference type="RefSeq" id="WP_160198343.1">
    <property type="nucleotide sequence ID" value="NZ_QXXA01000016.1"/>
</dbReference>
<name>A0A845QY29_9CLOT</name>
<dbReference type="GO" id="GO:0009898">
    <property type="term" value="C:cytoplasmic side of plasma membrane"/>
    <property type="evidence" value="ECO:0007669"/>
    <property type="project" value="TreeGrafter"/>
</dbReference>
<dbReference type="PANTHER" id="PTHR43384:SF4">
    <property type="entry name" value="CELLULOSE BIOSYNTHESIS PROTEIN BCSQ-RELATED"/>
    <property type="match status" value="1"/>
</dbReference>
<evidence type="ECO:0000256" key="2">
    <source>
        <dbReference type="ARBA" id="ARBA00022840"/>
    </source>
</evidence>
<dbReference type="OrthoDB" id="9816297at2"/>